<protein>
    <submittedName>
        <fullName evidence="1">Uncharacterized protein</fullName>
    </submittedName>
</protein>
<organism evidence="1 2">
    <name type="scientific">Chryseobacterium taichungense</name>
    <dbReference type="NCBI Taxonomy" id="295069"/>
    <lineage>
        <taxon>Bacteria</taxon>
        <taxon>Pseudomonadati</taxon>
        <taxon>Bacteroidota</taxon>
        <taxon>Flavobacteriia</taxon>
        <taxon>Flavobacteriales</taxon>
        <taxon>Weeksellaceae</taxon>
        <taxon>Chryseobacterium group</taxon>
        <taxon>Chryseobacterium</taxon>
    </lineage>
</organism>
<accession>A0A1H7Y441</accession>
<dbReference type="EMBL" id="FOBV01000003">
    <property type="protein sequence ID" value="SEM40098.1"/>
    <property type="molecule type" value="Genomic_DNA"/>
</dbReference>
<evidence type="ECO:0000313" key="2">
    <source>
        <dbReference type="Proteomes" id="UP000199450"/>
    </source>
</evidence>
<keyword evidence="2" id="KW-1185">Reference proteome</keyword>
<sequence>MAGFGSFDGKTARPFLTGIVGIFCVSIASTEFPSFGGVAKIQRIFDGVVLYFSTFPKKLKLVQT</sequence>
<dbReference type="Proteomes" id="UP000199450">
    <property type="component" value="Unassembled WGS sequence"/>
</dbReference>
<dbReference type="STRING" id="295069.SAMN05421856_1036"/>
<name>A0A1H7Y441_9FLAO</name>
<proteinExistence type="predicted"/>
<reference evidence="2" key="1">
    <citation type="submission" date="2016-10" db="EMBL/GenBank/DDBJ databases">
        <authorList>
            <person name="Varghese N."/>
            <person name="Submissions S."/>
        </authorList>
    </citation>
    <scope>NUCLEOTIDE SEQUENCE [LARGE SCALE GENOMIC DNA]</scope>
    <source>
        <strain evidence="2">DSM 17453</strain>
    </source>
</reference>
<dbReference type="AlphaFoldDB" id="A0A1H7Y441"/>
<evidence type="ECO:0000313" key="1">
    <source>
        <dbReference type="EMBL" id="SEM40098.1"/>
    </source>
</evidence>
<gene>
    <name evidence="1" type="ORF">SAMN05421856_1036</name>
</gene>